<feature type="region of interest" description="Disordered" evidence="1">
    <location>
        <begin position="848"/>
        <end position="878"/>
    </location>
</feature>
<evidence type="ECO:0000313" key="2">
    <source>
        <dbReference type="EMBL" id="MFH4974598.1"/>
    </source>
</evidence>
<feature type="region of interest" description="Disordered" evidence="1">
    <location>
        <begin position="997"/>
        <end position="1036"/>
    </location>
</feature>
<comment type="caution">
    <text evidence="2">The sequence shown here is derived from an EMBL/GenBank/DDBJ whole genome shotgun (WGS) entry which is preliminary data.</text>
</comment>
<accession>A0ABD6E414</accession>
<feature type="region of interest" description="Disordered" evidence="1">
    <location>
        <begin position="225"/>
        <end position="263"/>
    </location>
</feature>
<feature type="compositionally biased region" description="Basic and acidic residues" evidence="1">
    <location>
        <begin position="854"/>
        <end position="868"/>
    </location>
</feature>
<sequence length="1496" mass="168176">MNETSEYNAEVEHTGRQGCDVRKDFDGCKDTSNKVVSDIVPNFPSRSDFQEMREPSTKPSTEPEKVGNSLESSSKTKNLSVLLNGLDRKTVNPGVESYKMIWNTERWRSLATERHYKPKRLMTTLSYQKNVLIRSTPSSPISRTRIKREFSIRDDRLQGNSDNSIDNGTVVLENHKMGDSDDSAYTSGSEITDIIEKDGKSHHNFATSQRVLSVESLTDPKLLDPYNLDSNKKTEQNDSSNNHLLDDITRGREAKHENTRKTSESGISFEIFDFLEDLERLANEVAYDDSDMNEFEEESTEVVTMSTTLLPTSNHFETKSGESSKVLREHMDQPNGNITASQMGHTKTMTEPPSHQNFNTNIELKNNEVKKKPDFMDHHKLQSGKETTFTAPVLTEVAATAGEFEESADGLETTERLTDISEAFDGVQLMPTDSIGTVISNKADLQSTIEQLRDVIRQFNVKSVSESDSLDSPIISAYTPPDLSFHTDKWMNVAHQPDLSNYDSVEIIPEITNFQKEMRKTESATIPMDKYYQRGEIGSENRREIADSNSFLHSQIEEKKSSIRRFDDNSRTMATKIECIPDGEILDATKREKSAPVEQKCKNKQYIQHPDHTAGQNGQAKTEHKKQPNRNLLPERVYPTKTFPDEKQGRSRSDTKEDPDYPLYAIHEVAQYDIPTVDTTAMKQPRLEPSERESQKQKGIRTTSKILTYGMRSSHEIGNTESSLLGRQFAVAGNRHEKSQQFVGNMPTESGEVHMKQASDAKFIIGKDVSKKIGYQQPNFGTTGEKMSDSKGYEAKKSRPLGRSSHQKPLADVKKTANIGAEIVAGEIFHQEPLGISASFTISNKRLGNTKKTSSHEEISQHTTEKPKNNPTGQEFENIDKVQIVGGEDVMTKSRNIIPSTTLRHISDESMRTTKTDEQVGQNIAGTTNDVFSQVFSSTRNDEPNVEDTEGNIHGGKEDIFKAAPVRKSSHLKGKISTQNETNRGALDQTTRFRMLNDSNLHNDSDGTKTELKPNTEGRIENDANPCAIHSTTSITTTEAESINVSMEYKNSDSVPGGAESADESGYYSEPAEINSGGSQIEEDKKISMSFGSQETAEESERGADNHTHREYNELDVVEKQIPHLGEVLHRIEKQPRKPLHFSERFAYYKTGTRATGSPRELLQIGVDKKRTTVNFTTRPVILNRIRKPKKESMTRMTSEAVKRRKLQPRHEAARLEKNIPRQNRADPKEDKRSVSQQPPQKLPNQTNEKLIQKTKTHRGTTSEFSRKTTRPMVSSPIATGLKSADLQAETVPNSAEEGDKPSTHEAPHSGVKVVGFSHSSVVHKQDFRKPCLASQQTINHREILADSAELSKHPDALMLTNQSRHLKSTFGDSDVKYPKKTVKLHSTTTVVHNHASSSHDNRRSPKISIRMTGTKETPGKLRRIPSTPSDSEATTRWKNTEERTEVSMNAPSTNMRLRHRKRTQIQENSTNQKTAFSMKNRPHKMGESHKILTKG</sequence>
<feature type="compositionally biased region" description="Basic and acidic residues" evidence="1">
    <location>
        <begin position="1485"/>
        <end position="1496"/>
    </location>
</feature>
<gene>
    <name evidence="2" type="ORF">AB6A40_001307</name>
</gene>
<evidence type="ECO:0000313" key="3">
    <source>
        <dbReference type="Proteomes" id="UP001608902"/>
    </source>
</evidence>
<feature type="region of interest" description="Disordered" evidence="1">
    <location>
        <begin position="1"/>
        <end position="74"/>
    </location>
</feature>
<feature type="compositionally biased region" description="Basic and acidic residues" evidence="1">
    <location>
        <begin position="1001"/>
        <end position="1022"/>
    </location>
</feature>
<keyword evidence="3" id="KW-1185">Reference proteome</keyword>
<feature type="region of interest" description="Disordered" evidence="1">
    <location>
        <begin position="1188"/>
        <end position="1274"/>
    </location>
</feature>
<feature type="compositionally biased region" description="Polar residues" evidence="1">
    <location>
        <begin position="1466"/>
        <end position="1478"/>
    </location>
</feature>
<feature type="compositionally biased region" description="Basic and acidic residues" evidence="1">
    <location>
        <begin position="244"/>
        <end position="263"/>
    </location>
</feature>
<feature type="compositionally biased region" description="Basic and acidic residues" evidence="1">
    <location>
        <begin position="1298"/>
        <end position="1308"/>
    </location>
</feature>
<feature type="compositionally biased region" description="Polar residues" evidence="1">
    <location>
        <begin position="1235"/>
        <end position="1250"/>
    </location>
</feature>
<feature type="compositionally biased region" description="Basic and acidic residues" evidence="1">
    <location>
        <begin position="1434"/>
        <end position="1446"/>
    </location>
</feature>
<feature type="region of interest" description="Disordered" evidence="1">
    <location>
        <begin position="777"/>
        <end position="812"/>
    </location>
</feature>
<proteinExistence type="predicted"/>
<feature type="region of interest" description="Disordered" evidence="1">
    <location>
        <begin position="1049"/>
        <end position="1109"/>
    </location>
</feature>
<feature type="compositionally biased region" description="Basic and acidic residues" evidence="1">
    <location>
        <begin position="1099"/>
        <end position="1109"/>
    </location>
</feature>
<feature type="compositionally biased region" description="Basic and acidic residues" evidence="1">
    <location>
        <begin position="591"/>
        <end position="601"/>
    </location>
</feature>
<feature type="region of interest" description="Disordered" evidence="1">
    <location>
        <begin position="1286"/>
        <end position="1308"/>
    </location>
</feature>
<reference evidence="2 3" key="1">
    <citation type="submission" date="2024-08" db="EMBL/GenBank/DDBJ databases">
        <title>Gnathostoma spinigerum genome.</title>
        <authorList>
            <person name="Gonzalez-Bertolin B."/>
            <person name="Monzon S."/>
            <person name="Zaballos A."/>
            <person name="Jimenez P."/>
            <person name="Dekumyoy P."/>
            <person name="Varona S."/>
            <person name="Cuesta I."/>
            <person name="Sumanam S."/>
            <person name="Adisakwattana P."/>
            <person name="Gasser R.B."/>
            <person name="Hernandez-Gonzalez A."/>
            <person name="Young N.D."/>
            <person name="Perteguer M.J."/>
        </authorList>
    </citation>
    <scope>NUCLEOTIDE SEQUENCE [LARGE SCALE GENOMIC DNA]</scope>
    <source>
        <strain evidence="2">AL3</strain>
        <tissue evidence="2">Liver</tissue>
    </source>
</reference>
<dbReference type="Proteomes" id="UP001608902">
    <property type="component" value="Unassembled WGS sequence"/>
</dbReference>
<feature type="compositionally biased region" description="Basic and acidic residues" evidence="1">
    <location>
        <begin position="643"/>
        <end position="659"/>
    </location>
</feature>
<feature type="compositionally biased region" description="Basic and acidic residues" evidence="1">
    <location>
        <begin position="10"/>
        <end position="32"/>
    </location>
</feature>
<feature type="region of interest" description="Disordered" evidence="1">
    <location>
        <begin position="591"/>
        <end position="661"/>
    </location>
</feature>
<protein>
    <submittedName>
        <fullName evidence="2">Uncharacterized protein</fullName>
    </submittedName>
</protein>
<feature type="region of interest" description="Disordered" evidence="1">
    <location>
        <begin position="1459"/>
        <end position="1496"/>
    </location>
</feature>
<evidence type="ECO:0000256" key="1">
    <source>
        <dbReference type="SAM" id="MobiDB-lite"/>
    </source>
</evidence>
<feature type="compositionally biased region" description="Basic and acidic residues" evidence="1">
    <location>
        <begin position="786"/>
        <end position="797"/>
    </location>
</feature>
<feature type="compositionally biased region" description="Basic and acidic residues" evidence="1">
    <location>
        <begin position="48"/>
        <end position="65"/>
    </location>
</feature>
<feature type="region of interest" description="Disordered" evidence="1">
    <location>
        <begin position="1417"/>
        <end position="1447"/>
    </location>
</feature>
<dbReference type="EMBL" id="JBGFUD010000472">
    <property type="protein sequence ID" value="MFH4974598.1"/>
    <property type="molecule type" value="Genomic_DNA"/>
</dbReference>
<organism evidence="2 3">
    <name type="scientific">Gnathostoma spinigerum</name>
    <dbReference type="NCBI Taxonomy" id="75299"/>
    <lineage>
        <taxon>Eukaryota</taxon>
        <taxon>Metazoa</taxon>
        <taxon>Ecdysozoa</taxon>
        <taxon>Nematoda</taxon>
        <taxon>Chromadorea</taxon>
        <taxon>Rhabditida</taxon>
        <taxon>Spirurina</taxon>
        <taxon>Gnathostomatomorpha</taxon>
        <taxon>Gnathostomatoidea</taxon>
        <taxon>Gnathostomatidae</taxon>
        <taxon>Gnathostoma</taxon>
    </lineage>
</organism>
<name>A0ABD6E414_9BILA</name>
<feature type="compositionally biased region" description="Basic and acidic residues" evidence="1">
    <location>
        <begin position="1209"/>
        <end position="1234"/>
    </location>
</feature>